<keyword evidence="3" id="KW-1185">Reference proteome</keyword>
<dbReference type="Gene3D" id="3.40.30.10">
    <property type="entry name" value="Glutaredoxin"/>
    <property type="match status" value="1"/>
</dbReference>
<dbReference type="PROSITE" id="PS51352">
    <property type="entry name" value="THIOREDOXIN_2"/>
    <property type="match status" value="1"/>
</dbReference>
<gene>
    <name evidence="2" type="ORF">H9628_09550</name>
</gene>
<dbReference type="InterPro" id="IPR036249">
    <property type="entry name" value="Thioredoxin-like_sf"/>
</dbReference>
<dbReference type="EMBL" id="JACSPS010000003">
    <property type="protein sequence ID" value="MBD8018716.1"/>
    <property type="molecule type" value="Genomic_DNA"/>
</dbReference>
<dbReference type="PANTHER" id="PTHR43601:SF3">
    <property type="entry name" value="THIOREDOXIN, MITOCHONDRIAL"/>
    <property type="match status" value="1"/>
</dbReference>
<evidence type="ECO:0000313" key="2">
    <source>
        <dbReference type="EMBL" id="MBD8018716.1"/>
    </source>
</evidence>
<dbReference type="InterPro" id="IPR013766">
    <property type="entry name" value="Thioredoxin_domain"/>
</dbReference>
<dbReference type="Proteomes" id="UP000626242">
    <property type="component" value="Unassembled WGS sequence"/>
</dbReference>
<dbReference type="InterPro" id="IPR012336">
    <property type="entry name" value="Thioredoxin-like_fold"/>
</dbReference>
<feature type="domain" description="Thioredoxin" evidence="1">
    <location>
        <begin position="15"/>
        <end position="139"/>
    </location>
</feature>
<comment type="caution">
    <text evidence="2">The sequence shown here is derived from an EMBL/GenBank/DDBJ whole genome shotgun (WGS) entry which is preliminary data.</text>
</comment>
<dbReference type="PANTHER" id="PTHR43601">
    <property type="entry name" value="THIOREDOXIN, MITOCHONDRIAL"/>
    <property type="match status" value="1"/>
</dbReference>
<evidence type="ECO:0000313" key="3">
    <source>
        <dbReference type="Proteomes" id="UP000626242"/>
    </source>
</evidence>
<reference evidence="2 3" key="1">
    <citation type="submission" date="2020-08" db="EMBL/GenBank/DDBJ databases">
        <title>A Genomic Blueprint of the Chicken Gut Microbiome.</title>
        <authorList>
            <person name="Gilroy R."/>
            <person name="Ravi A."/>
            <person name="Getino M."/>
            <person name="Pursley I."/>
            <person name="Horton D.L."/>
            <person name="Alikhan N.-F."/>
            <person name="Baker D."/>
            <person name="Gharbi K."/>
            <person name="Hall N."/>
            <person name="Watson M."/>
            <person name="Adriaenssens E.M."/>
            <person name="Foster-Nyarko E."/>
            <person name="Jarju S."/>
            <person name="Secka A."/>
            <person name="Antonio M."/>
            <person name="Oren A."/>
            <person name="Chaudhuri R."/>
            <person name="La Ragione R.M."/>
            <person name="Hildebrand F."/>
            <person name="Pallen M.J."/>
        </authorList>
    </citation>
    <scope>NUCLEOTIDE SEQUENCE [LARGE SCALE GENOMIC DNA]</scope>
    <source>
        <strain evidence="2 3">Sa1CVA4</strain>
    </source>
</reference>
<dbReference type="SUPFAM" id="SSF52833">
    <property type="entry name" value="Thioredoxin-like"/>
    <property type="match status" value="1"/>
</dbReference>
<accession>A0ABR8WPS1</accession>
<name>A0ABR8WPS1_9FLAO</name>
<proteinExistence type="predicted"/>
<dbReference type="Pfam" id="PF13098">
    <property type="entry name" value="Thioredoxin_2"/>
    <property type="match status" value="1"/>
</dbReference>
<organism evidence="2 3">
    <name type="scientific">Kaistella pullorum</name>
    <dbReference type="NCBI Taxonomy" id="2763074"/>
    <lineage>
        <taxon>Bacteria</taxon>
        <taxon>Pseudomonadati</taxon>
        <taxon>Bacteroidota</taxon>
        <taxon>Flavobacteriia</taxon>
        <taxon>Flavobacteriales</taxon>
        <taxon>Weeksellaceae</taxon>
        <taxon>Chryseobacterium group</taxon>
        <taxon>Kaistella</taxon>
    </lineage>
</organism>
<protein>
    <submittedName>
        <fullName evidence="2">Thioredoxin fold domain-containing protein</fullName>
    </submittedName>
</protein>
<sequence>MFFIVIRNLLLFIILLVSANFYAQESINFEKGNFKEILAKAKKEKKLVFLDAFAVWCGPCKMMEKNIFPLPAVRDYYNANFINAKIDMEKGEGIGIAQQYGVRSYPSYLFLNGDGEVVKQTIGYMGEEAFLAFAKEANNPKYATSSIKELFEKGEFSPEFLLNMMQLYAQSNFPLAQKASERYFDVKKNQPLTQEEVGMLLYFTKAVSDKNYSTFQTRKSEIVAFISEDVYKQFDTNIKISNLLEKAVNTKTGLIDDDVFYKGAIPLVGTEEAETALYRTKVIMYANAGHFAEYEKAALKYYSKSENFSQDELLQAAFIFSEHVDNPASLRKAQEWAEKSVMLAETPENTYVLAKLYAKTGQKDNAKTYAESSVHLSETQGKDATRAQQLLQTLN</sequence>
<evidence type="ECO:0000259" key="1">
    <source>
        <dbReference type="PROSITE" id="PS51352"/>
    </source>
</evidence>